<dbReference type="EMBL" id="GDKF01009511">
    <property type="protein sequence ID" value="JAT69111.1"/>
    <property type="molecule type" value="Transcribed_RNA"/>
</dbReference>
<feature type="domain" description="Ubiquitin-like protease family profile" evidence="5">
    <location>
        <begin position="109"/>
        <end position="318"/>
    </location>
</feature>
<dbReference type="AlphaFoldDB" id="A0A1D1ZQJ4"/>
<feature type="compositionally biased region" description="Low complexity" evidence="4">
    <location>
        <begin position="511"/>
        <end position="532"/>
    </location>
</feature>
<dbReference type="InterPro" id="IPR003653">
    <property type="entry name" value="Peptidase_C48_C"/>
</dbReference>
<dbReference type="PANTHER" id="PTHR47764:SF2">
    <property type="entry name" value="UBIQUITIN-LIKE PROTEASE FAMILY PROFILE DOMAIN-CONTAINING PROTEIN"/>
    <property type="match status" value="1"/>
</dbReference>
<feature type="region of interest" description="Disordered" evidence="4">
    <location>
        <begin position="51"/>
        <end position="77"/>
    </location>
</feature>
<keyword evidence="3" id="KW-0378">Hydrolase</keyword>
<dbReference type="Pfam" id="PF02902">
    <property type="entry name" value="Peptidase_C48"/>
    <property type="match status" value="1"/>
</dbReference>
<evidence type="ECO:0000256" key="3">
    <source>
        <dbReference type="ARBA" id="ARBA00022801"/>
    </source>
</evidence>
<evidence type="ECO:0000256" key="1">
    <source>
        <dbReference type="ARBA" id="ARBA00005234"/>
    </source>
</evidence>
<evidence type="ECO:0000256" key="4">
    <source>
        <dbReference type="SAM" id="MobiDB-lite"/>
    </source>
</evidence>
<dbReference type="SUPFAM" id="SSF54001">
    <property type="entry name" value="Cysteine proteinases"/>
    <property type="match status" value="1"/>
</dbReference>
<evidence type="ECO:0000313" key="6">
    <source>
        <dbReference type="EMBL" id="JAT69111.1"/>
    </source>
</evidence>
<name>A0A1D1ZQJ4_AUXPR</name>
<sequence length="637" mass="69884">MLAFECDTCQGYGGGARATRSPCPLGSEAFSWVATPPLSPRMMPMQENPIRLDSSDEEGTPSPRRAPPTQAVDLSSNPEAGVVCETSGIARKLAGLQCVYPREGGPGSVQVTANDLVRLEPGSFLNDTIIDFYLRHVQDRLSSATLSRCYFYSTFFYSKLREKRGGEIPVGTRLKPGATAAECQALRNYHKVQKWTKDVDVFEKDFLFIPVHHALHWSLMIVCHPGCSYLSNAATGPTPCILHLDSMQHGHKSAEAAHRIRSYLEAEYSNRIHSRGEERGDGSRRFDATTFPHKRIKVVKQDNFCDCGLFLCAYAEYFARYLPPYIHAREAYEVAYEYKKTNRDLFEGTPACYPGRLTEHWFRPENAGALRLHIQKLILQLIVEQNDLCLGLGSPHPLWKAVDPRACSAHAALEQIAELEQVEKYMGPEEWLEHAGIQKLLRQEKLDAGTSEAFPGTQEQRRPLPTASERQDVEGRGKGAGSQKAVPASALGRPPVKLPRIETASFFTPKAPASRPARSSSTVSDSSEEAGPSSGGRWRGGSAVTSPVRDVRGLPMGGSPSSAEVQPSPEIMPIGGLSHPPLNPGVKVYARKQRSSADTAQLFPGRGVRVGTAEDAARPSGFAAQVMVDCTEFLRNP</sequence>
<dbReference type="PROSITE" id="PS50600">
    <property type="entry name" value="ULP_PROTEASE"/>
    <property type="match status" value="1"/>
</dbReference>
<keyword evidence="2" id="KW-0645">Protease</keyword>
<dbReference type="GO" id="GO:0006508">
    <property type="term" value="P:proteolysis"/>
    <property type="evidence" value="ECO:0007669"/>
    <property type="project" value="UniProtKB-KW"/>
</dbReference>
<reference evidence="6" key="1">
    <citation type="submission" date="2015-08" db="EMBL/GenBank/DDBJ databases">
        <authorList>
            <person name="Babu N.S."/>
            <person name="Beckwith C.J."/>
            <person name="Beseler K.G."/>
            <person name="Brison A."/>
            <person name="Carone J.V."/>
            <person name="Caskin T.P."/>
            <person name="Diamond M."/>
            <person name="Durham M.E."/>
            <person name="Foxe J.M."/>
            <person name="Go M."/>
            <person name="Henderson B.A."/>
            <person name="Jones I.B."/>
            <person name="McGettigan J.A."/>
            <person name="Micheletti S.J."/>
            <person name="Nasrallah M.E."/>
            <person name="Ortiz D."/>
            <person name="Piller C.R."/>
            <person name="Privatt S.R."/>
            <person name="Schneider S.L."/>
            <person name="Sharp S."/>
            <person name="Smith T.C."/>
            <person name="Stanton J.D."/>
            <person name="Ullery H.E."/>
            <person name="Wilson R.J."/>
            <person name="Serrano M.G."/>
            <person name="Buck G."/>
            <person name="Lee V."/>
            <person name="Wang Y."/>
            <person name="Carvalho R."/>
            <person name="Voegtly L."/>
            <person name="Shi R."/>
            <person name="Duckworth R."/>
            <person name="Johnson A."/>
            <person name="Loviza R."/>
            <person name="Walstead R."/>
            <person name="Shah Z."/>
            <person name="Kiflezghi M."/>
            <person name="Wade K."/>
            <person name="Ball S.L."/>
            <person name="Bradley K.W."/>
            <person name="Asai D.J."/>
            <person name="Bowman C.A."/>
            <person name="Russell D.A."/>
            <person name="Pope W.H."/>
            <person name="Jacobs-Sera D."/>
            <person name="Hendrix R.W."/>
            <person name="Hatfull G.F."/>
        </authorList>
    </citation>
    <scope>NUCLEOTIDE SEQUENCE</scope>
</reference>
<feature type="region of interest" description="Disordered" evidence="4">
    <location>
        <begin position="452"/>
        <end position="585"/>
    </location>
</feature>
<dbReference type="Gene3D" id="3.30.310.130">
    <property type="entry name" value="Ubiquitin-related"/>
    <property type="match status" value="1"/>
</dbReference>
<protein>
    <recommendedName>
        <fullName evidence="5">Ubiquitin-like protease family profile domain-containing protein</fullName>
    </recommendedName>
</protein>
<evidence type="ECO:0000259" key="5">
    <source>
        <dbReference type="PROSITE" id="PS50600"/>
    </source>
</evidence>
<evidence type="ECO:0000256" key="2">
    <source>
        <dbReference type="ARBA" id="ARBA00022670"/>
    </source>
</evidence>
<dbReference type="GO" id="GO:0008234">
    <property type="term" value="F:cysteine-type peptidase activity"/>
    <property type="evidence" value="ECO:0007669"/>
    <property type="project" value="InterPro"/>
</dbReference>
<dbReference type="Gene3D" id="1.10.418.20">
    <property type="match status" value="1"/>
</dbReference>
<dbReference type="PANTHER" id="PTHR47764">
    <property type="entry name" value="UBIQUITIN-LIKE-SPECIFIC PROTEASE 2B-RELATED"/>
    <property type="match status" value="1"/>
</dbReference>
<accession>A0A1D1ZQJ4</accession>
<comment type="similarity">
    <text evidence="1">Belongs to the peptidase C48 family.</text>
</comment>
<organism evidence="6">
    <name type="scientific">Auxenochlorella protothecoides</name>
    <name type="common">Green microalga</name>
    <name type="synonym">Chlorella protothecoides</name>
    <dbReference type="NCBI Taxonomy" id="3075"/>
    <lineage>
        <taxon>Eukaryota</taxon>
        <taxon>Viridiplantae</taxon>
        <taxon>Chlorophyta</taxon>
        <taxon>core chlorophytes</taxon>
        <taxon>Trebouxiophyceae</taxon>
        <taxon>Chlorellales</taxon>
        <taxon>Chlorellaceae</taxon>
        <taxon>Auxenochlorella</taxon>
    </lineage>
</organism>
<dbReference type="InterPro" id="IPR038765">
    <property type="entry name" value="Papain-like_cys_pep_sf"/>
</dbReference>
<proteinExistence type="inferred from homology"/>
<gene>
    <name evidence="6" type="ORF">g.32013</name>
</gene>